<dbReference type="SUPFAM" id="SSF51905">
    <property type="entry name" value="FAD/NAD(P)-binding domain"/>
    <property type="match status" value="1"/>
</dbReference>
<protein>
    <recommendedName>
        <fullName evidence="11">Phenol 2-monooxygenase</fullName>
    </recommendedName>
</protein>
<dbReference type="SUPFAM" id="SSF52833">
    <property type="entry name" value="Thioredoxin-like"/>
    <property type="match status" value="1"/>
</dbReference>
<keyword evidence="3" id="KW-0274">FAD</keyword>
<dbReference type="STRING" id="1182541.W9XPC0"/>
<dbReference type="Proteomes" id="UP000019484">
    <property type="component" value="Unassembled WGS sequence"/>
</dbReference>
<feature type="region of interest" description="Disordered" evidence="5">
    <location>
        <begin position="629"/>
        <end position="650"/>
    </location>
</feature>
<dbReference type="GeneID" id="19164068"/>
<evidence type="ECO:0000256" key="3">
    <source>
        <dbReference type="ARBA" id="ARBA00022827"/>
    </source>
</evidence>
<sequence>MKKEIPLYDIVIVGAGPVGLLLSVSLSRWGYKVRHIDNRPVPTATGRADGIQPRTLEMLKNMKLKSKILAYDPARVFEVAFWDPAPGEKIVRTGTWASCPEFLDARYPYTALLHQGLIERVLIEDLEKNGTKVQRPWTITRFETNHVNPDYPVEVDLKNLDSNVTDTVRAKYLYSGEGARSFVRDQLGIKIRHKDPISHVWGVMDGVVRTNFPDIKMKCTIHSDHGSIMVIPRENNMVRLYIQIASSTDPDFSPRKTATVEEVQTAAKRIFQPYYCDWDRVEWYSVYPIGQGIADKYTLDHRVFMGGDVCHTHSPKAGQGMNTAFHDAVNFAWKMHLVESGFANRDILSTYEVERRFIAETLLNFDNKYAALFSQRQPTASEVSDAHKHDAGETENEFVKMFKASCEFTAGFGVAYNGNIFNHGPEHPFQHPLIITGSPQLRPGRIMPPSNVTRVVDANVVHLENEIPYNGAFRLFIYAGLKQSPKKGQHQALLDLATGLTGPNSFYTRFASAHRKLDNHHDMDNPHSSFFSLCLTMAAKRPEIEISDLPALFQDYAGRVYADDRKDMRVPNAPASAHAKMGLKEGEGAVVVVRPDGHVGVAVRLVEGPGTVEALEGYFQGFTVPEGKAVTKSPSSSGLGGGSEHVKAQL</sequence>
<dbReference type="Pfam" id="PF01494">
    <property type="entry name" value="FAD_binding_3"/>
    <property type="match status" value="1"/>
</dbReference>
<dbReference type="AlphaFoldDB" id="W9XPC0"/>
<evidence type="ECO:0000256" key="5">
    <source>
        <dbReference type="SAM" id="MobiDB-lite"/>
    </source>
</evidence>
<keyword evidence="4" id="KW-0560">Oxidoreductase</keyword>
<keyword evidence="6" id="KW-0812">Transmembrane</keyword>
<dbReference type="GO" id="GO:0016709">
    <property type="term" value="F:oxidoreductase activity, acting on paired donors, with incorporation or reduction of molecular oxygen, NAD(P)H as one donor, and incorporation of one atom of oxygen"/>
    <property type="evidence" value="ECO:0007669"/>
    <property type="project" value="UniProtKB-ARBA"/>
</dbReference>
<keyword evidence="6" id="KW-1133">Transmembrane helix</keyword>
<evidence type="ECO:0000256" key="1">
    <source>
        <dbReference type="ARBA" id="ARBA00007801"/>
    </source>
</evidence>
<dbReference type="RefSeq" id="XP_007728269.1">
    <property type="nucleotide sequence ID" value="XM_007730079.1"/>
</dbReference>
<evidence type="ECO:0000259" key="8">
    <source>
        <dbReference type="Pfam" id="PF07976"/>
    </source>
</evidence>
<evidence type="ECO:0000256" key="4">
    <source>
        <dbReference type="ARBA" id="ARBA00023002"/>
    </source>
</evidence>
<feature type="transmembrane region" description="Helical" evidence="6">
    <location>
        <begin position="7"/>
        <end position="31"/>
    </location>
</feature>
<dbReference type="eggNOG" id="KOG3855">
    <property type="taxonomic scope" value="Eukaryota"/>
</dbReference>
<dbReference type="PANTHER" id="PTHR43004:SF7">
    <property type="entry name" value="P-HYDROXYBENZOATE-M-HYDROXYLASE"/>
    <property type="match status" value="1"/>
</dbReference>
<dbReference type="PRINTS" id="PR00420">
    <property type="entry name" value="RNGMNOXGNASE"/>
</dbReference>
<evidence type="ECO:0000256" key="2">
    <source>
        <dbReference type="ARBA" id="ARBA00022630"/>
    </source>
</evidence>
<dbReference type="InterPro" id="IPR036249">
    <property type="entry name" value="Thioredoxin-like_sf"/>
</dbReference>
<dbReference type="Gene3D" id="3.50.50.60">
    <property type="entry name" value="FAD/NAD(P)-binding domain"/>
    <property type="match status" value="1"/>
</dbReference>
<dbReference type="InterPro" id="IPR036188">
    <property type="entry name" value="FAD/NAD-bd_sf"/>
</dbReference>
<dbReference type="InterPro" id="IPR050641">
    <property type="entry name" value="RIFMO-like"/>
</dbReference>
<dbReference type="CDD" id="cd02979">
    <property type="entry name" value="PHOX_C"/>
    <property type="match status" value="1"/>
</dbReference>
<dbReference type="Gene3D" id="3.30.9.10">
    <property type="entry name" value="D-Amino Acid Oxidase, subunit A, domain 2"/>
    <property type="match status" value="1"/>
</dbReference>
<evidence type="ECO:0008006" key="11">
    <source>
        <dbReference type="Google" id="ProtNLM"/>
    </source>
</evidence>
<dbReference type="InterPro" id="IPR012941">
    <property type="entry name" value="Phe_hydrox_C_dim_dom"/>
</dbReference>
<proteinExistence type="inferred from homology"/>
<keyword evidence="6" id="KW-0472">Membrane</keyword>
<keyword evidence="10" id="KW-1185">Reference proteome</keyword>
<dbReference type="EMBL" id="AMWN01000011">
    <property type="protein sequence ID" value="EXJ78821.1"/>
    <property type="molecule type" value="Genomic_DNA"/>
</dbReference>
<comment type="caution">
    <text evidence="9">The sequence shown here is derived from an EMBL/GenBank/DDBJ whole genome shotgun (WGS) entry which is preliminary data.</text>
</comment>
<dbReference type="Gene3D" id="3.40.30.20">
    <property type="match status" value="1"/>
</dbReference>
<comment type="similarity">
    <text evidence="1">Belongs to the PheA/TfdB FAD monooxygenase family.</text>
</comment>
<dbReference type="Pfam" id="PF07976">
    <property type="entry name" value="Phe_hydrox_dim"/>
    <property type="match status" value="1"/>
</dbReference>
<feature type="domain" description="Phenol hydroxylase-like C-terminal dimerisation" evidence="8">
    <location>
        <begin position="414"/>
        <end position="625"/>
    </location>
</feature>
<dbReference type="SUPFAM" id="SSF54373">
    <property type="entry name" value="FAD-linked reductases, C-terminal domain"/>
    <property type="match status" value="1"/>
</dbReference>
<evidence type="ECO:0000313" key="10">
    <source>
        <dbReference type="Proteomes" id="UP000019484"/>
    </source>
</evidence>
<feature type="domain" description="FAD-binding" evidence="7">
    <location>
        <begin position="9"/>
        <end position="365"/>
    </location>
</feature>
<dbReference type="HOGENOM" id="CLU_009665_9_3_1"/>
<dbReference type="PANTHER" id="PTHR43004">
    <property type="entry name" value="TRK SYSTEM POTASSIUM UPTAKE PROTEIN"/>
    <property type="match status" value="1"/>
</dbReference>
<accession>W9XPC0</accession>
<dbReference type="InterPro" id="IPR038220">
    <property type="entry name" value="PHOX_C_sf"/>
</dbReference>
<dbReference type="GO" id="GO:0071949">
    <property type="term" value="F:FAD binding"/>
    <property type="evidence" value="ECO:0007669"/>
    <property type="project" value="InterPro"/>
</dbReference>
<reference evidence="9 10" key="1">
    <citation type="submission" date="2013-03" db="EMBL/GenBank/DDBJ databases">
        <title>The Genome Sequence of Capronia coronata CBS 617.96.</title>
        <authorList>
            <consortium name="The Broad Institute Genomics Platform"/>
            <person name="Cuomo C."/>
            <person name="de Hoog S."/>
            <person name="Gorbushina A."/>
            <person name="Walker B."/>
            <person name="Young S.K."/>
            <person name="Zeng Q."/>
            <person name="Gargeya S."/>
            <person name="Fitzgerald M."/>
            <person name="Haas B."/>
            <person name="Abouelleil A."/>
            <person name="Allen A.W."/>
            <person name="Alvarado L."/>
            <person name="Arachchi H.M."/>
            <person name="Berlin A.M."/>
            <person name="Chapman S.B."/>
            <person name="Gainer-Dewar J."/>
            <person name="Goldberg J."/>
            <person name="Griggs A."/>
            <person name="Gujja S."/>
            <person name="Hansen M."/>
            <person name="Howarth C."/>
            <person name="Imamovic A."/>
            <person name="Ireland A."/>
            <person name="Larimer J."/>
            <person name="McCowan C."/>
            <person name="Murphy C."/>
            <person name="Pearson M."/>
            <person name="Poon T.W."/>
            <person name="Priest M."/>
            <person name="Roberts A."/>
            <person name="Saif S."/>
            <person name="Shea T."/>
            <person name="Sisk P."/>
            <person name="Sykes S."/>
            <person name="Wortman J."/>
            <person name="Nusbaum C."/>
            <person name="Birren B."/>
        </authorList>
    </citation>
    <scope>NUCLEOTIDE SEQUENCE [LARGE SCALE GENOMIC DNA]</scope>
    <source>
        <strain evidence="9 10">CBS 617.96</strain>
    </source>
</reference>
<name>W9XPC0_9EURO</name>
<organism evidence="9 10">
    <name type="scientific">Capronia coronata CBS 617.96</name>
    <dbReference type="NCBI Taxonomy" id="1182541"/>
    <lineage>
        <taxon>Eukaryota</taxon>
        <taxon>Fungi</taxon>
        <taxon>Dikarya</taxon>
        <taxon>Ascomycota</taxon>
        <taxon>Pezizomycotina</taxon>
        <taxon>Eurotiomycetes</taxon>
        <taxon>Chaetothyriomycetidae</taxon>
        <taxon>Chaetothyriales</taxon>
        <taxon>Herpotrichiellaceae</taxon>
        <taxon>Capronia</taxon>
    </lineage>
</organism>
<dbReference type="OrthoDB" id="1716816at2759"/>
<evidence type="ECO:0000313" key="9">
    <source>
        <dbReference type="EMBL" id="EXJ78821.1"/>
    </source>
</evidence>
<dbReference type="InterPro" id="IPR002938">
    <property type="entry name" value="FAD-bd"/>
</dbReference>
<gene>
    <name evidence="9" type="ORF">A1O1_09223</name>
</gene>
<evidence type="ECO:0000256" key="6">
    <source>
        <dbReference type="SAM" id="Phobius"/>
    </source>
</evidence>
<evidence type="ECO:0000259" key="7">
    <source>
        <dbReference type="Pfam" id="PF01494"/>
    </source>
</evidence>
<keyword evidence="2" id="KW-0285">Flavoprotein</keyword>